<comment type="caution">
    <text evidence="1">The sequence shown here is derived from an EMBL/GenBank/DDBJ whole genome shotgun (WGS) entry which is preliminary data.</text>
</comment>
<accession>A0A316DUR9</accession>
<dbReference type="Proteomes" id="UP000245430">
    <property type="component" value="Unassembled WGS sequence"/>
</dbReference>
<organism evidence="1 2">
    <name type="scientific">Xanthomarina spongicola</name>
    <dbReference type="NCBI Taxonomy" id="570520"/>
    <lineage>
        <taxon>Bacteria</taxon>
        <taxon>Pseudomonadati</taxon>
        <taxon>Bacteroidota</taxon>
        <taxon>Flavobacteriia</taxon>
        <taxon>Flavobacteriales</taxon>
        <taxon>Flavobacteriaceae</taxon>
        <taxon>Xanthomarina</taxon>
    </lineage>
</organism>
<protein>
    <submittedName>
        <fullName evidence="1">Uncharacterized protein</fullName>
    </submittedName>
</protein>
<gene>
    <name evidence="1" type="ORF">LX78_00646</name>
</gene>
<name>A0A316DUR9_9FLAO</name>
<dbReference type="EMBL" id="QGGP01000001">
    <property type="protein sequence ID" value="PWK20939.1"/>
    <property type="molecule type" value="Genomic_DNA"/>
</dbReference>
<evidence type="ECO:0000313" key="2">
    <source>
        <dbReference type="Proteomes" id="UP000245430"/>
    </source>
</evidence>
<proteinExistence type="predicted"/>
<sequence>MEEMLIQVKVPVHKQLIMYKEKIYLLLFCFFSFIACKQPELLISDKGAGNIMINESLKSTYDDNIIDIKTDANKLVVSIILSSSKFKTKEGLGVGSEMTTIKEVYQENVVENDINMSKGSMNIGDIGDVLIVENISFIDNNNDGIVDLVWVVKKEDF</sequence>
<dbReference type="AlphaFoldDB" id="A0A316DUR9"/>
<evidence type="ECO:0000313" key="1">
    <source>
        <dbReference type="EMBL" id="PWK20939.1"/>
    </source>
</evidence>
<reference evidence="1 2" key="1">
    <citation type="submission" date="2018-05" db="EMBL/GenBank/DDBJ databases">
        <title>Genomic Encyclopedia of Archaeal and Bacterial Type Strains, Phase II (KMG-II): from individual species to whole genera.</title>
        <authorList>
            <person name="Goeker M."/>
        </authorList>
    </citation>
    <scope>NUCLEOTIDE SEQUENCE [LARGE SCALE GENOMIC DNA]</scope>
    <source>
        <strain evidence="1 2">DSM 22637</strain>
    </source>
</reference>
<keyword evidence="2" id="KW-1185">Reference proteome</keyword>